<keyword evidence="4" id="KW-0961">Cell wall biogenesis/degradation</keyword>
<evidence type="ECO:0000256" key="3">
    <source>
        <dbReference type="ARBA" id="ARBA00023239"/>
    </source>
</evidence>
<dbReference type="InterPro" id="IPR036908">
    <property type="entry name" value="RlpA-like_sf"/>
</dbReference>
<dbReference type="EC" id="4.2.2.n1" evidence="2"/>
<evidence type="ECO:0000256" key="1">
    <source>
        <dbReference type="ARBA" id="ARBA00001420"/>
    </source>
</evidence>
<dbReference type="Proteomes" id="UP000218418">
    <property type="component" value="Chromosome"/>
</dbReference>
<dbReference type="Gene3D" id="2.40.240.50">
    <property type="entry name" value="Barwin-like endoglucanases"/>
    <property type="match status" value="1"/>
</dbReference>
<dbReference type="InterPro" id="IPR010611">
    <property type="entry name" value="3D_dom"/>
</dbReference>
<evidence type="ECO:0000256" key="2">
    <source>
        <dbReference type="ARBA" id="ARBA00012587"/>
    </source>
</evidence>
<dbReference type="InterPro" id="IPR026044">
    <property type="entry name" value="MltA"/>
</dbReference>
<dbReference type="SUPFAM" id="SSF50685">
    <property type="entry name" value="Barwin-like endoglucanases"/>
    <property type="match status" value="1"/>
</dbReference>
<evidence type="ECO:0000313" key="9">
    <source>
        <dbReference type="Proteomes" id="UP000218418"/>
    </source>
</evidence>
<dbReference type="PANTHER" id="PTHR30124">
    <property type="entry name" value="MEMBRANE-BOUND LYTIC MUREIN TRANSGLYCOSYLASE A"/>
    <property type="match status" value="1"/>
</dbReference>
<feature type="signal peptide" evidence="6">
    <location>
        <begin position="1"/>
        <end position="27"/>
    </location>
</feature>
<dbReference type="Pfam" id="PF03562">
    <property type="entry name" value="MltA"/>
    <property type="match status" value="1"/>
</dbReference>
<protein>
    <recommendedName>
        <fullName evidence="2">peptidoglycan lytic exotransglycosylase</fullName>
        <ecNumber evidence="2">4.2.2.n1</ecNumber>
    </recommendedName>
    <alternativeName>
        <fullName evidence="5">Murein hydrolase A</fullName>
    </alternativeName>
</protein>
<dbReference type="InterPro" id="IPR005300">
    <property type="entry name" value="MltA_B"/>
</dbReference>
<feature type="chain" id="PRO_5012328620" description="peptidoglycan lytic exotransglycosylase" evidence="6">
    <location>
        <begin position="28"/>
        <end position="409"/>
    </location>
</feature>
<organism evidence="8 9">
    <name type="scientific">Calothrix parasitica NIES-267</name>
    <dbReference type="NCBI Taxonomy" id="1973488"/>
    <lineage>
        <taxon>Bacteria</taxon>
        <taxon>Bacillati</taxon>
        <taxon>Cyanobacteriota</taxon>
        <taxon>Cyanophyceae</taxon>
        <taxon>Nostocales</taxon>
        <taxon>Calotrichaceae</taxon>
        <taxon>Calothrix</taxon>
    </lineage>
</organism>
<dbReference type="GO" id="GO:0008933">
    <property type="term" value="F:peptidoglycan lytic transglycosylase activity"/>
    <property type="evidence" value="ECO:0007669"/>
    <property type="project" value="TreeGrafter"/>
</dbReference>
<sequence>MQSKQQYSHKLTKLILTTYLCCLPLIACNNQQQVSQENQPSPTAEPQTSSTTAPLLQASLPQKNNYFLDNQIWGENGDKQNLLAAIDNSLSYLQTSQSKAAYQKYIIPEITKERVEKSLIRFRELVVNSQNAEELQAAVNKEFVLYKSIGSDNQGNILFTGYYKPIYQASREQTSEYRYPVYRLPDDFKNWSKPHPTRLELEGADALQADKGKLKGLELYWLKSRIDAFIAQVQGSAVLEFADGTTTSINYAGNTDHEYVSLGKELIKDGKLEQEGITLEKVINYLEENPESQDEYLPRNPRFIFFRDTKDAAAIGSLNVPVTPERSIATDKSLMPPGALAIIRARFPFINQGEIEQRLVSRYVLDQDTGGAIKSPGRVDYYIGIGKEAGDRAGAIVNQGELYYLLLKD</sequence>
<dbReference type="PIRSF" id="PIRSF019422">
    <property type="entry name" value="MltA"/>
    <property type="match status" value="1"/>
</dbReference>
<evidence type="ECO:0000256" key="5">
    <source>
        <dbReference type="ARBA" id="ARBA00030918"/>
    </source>
</evidence>
<gene>
    <name evidence="8" type="ORF">NIES267_09220</name>
</gene>
<dbReference type="EMBL" id="AP018227">
    <property type="protein sequence ID" value="BAY81446.1"/>
    <property type="molecule type" value="Genomic_DNA"/>
</dbReference>
<dbReference type="GO" id="GO:0004553">
    <property type="term" value="F:hydrolase activity, hydrolyzing O-glycosyl compounds"/>
    <property type="evidence" value="ECO:0007669"/>
    <property type="project" value="InterPro"/>
</dbReference>
<dbReference type="GO" id="GO:0019867">
    <property type="term" value="C:outer membrane"/>
    <property type="evidence" value="ECO:0007669"/>
    <property type="project" value="InterPro"/>
</dbReference>
<dbReference type="GO" id="GO:0009254">
    <property type="term" value="P:peptidoglycan turnover"/>
    <property type="evidence" value="ECO:0007669"/>
    <property type="project" value="InterPro"/>
</dbReference>
<keyword evidence="6" id="KW-0732">Signal</keyword>
<feature type="domain" description="Lytic transglycosylase MltA" evidence="7">
    <location>
        <begin position="166"/>
        <end position="307"/>
    </location>
</feature>
<dbReference type="AlphaFoldDB" id="A0A1Z4LJN7"/>
<keyword evidence="9" id="KW-1185">Reference proteome</keyword>
<proteinExistence type="predicted"/>
<comment type="catalytic activity">
    <reaction evidence="1">
        <text>Exolytic cleavage of the (1-&gt;4)-beta-glycosidic linkage between N-acetylmuramic acid (MurNAc) and N-acetylglucosamine (GlcNAc) residues in peptidoglycan, from either the reducing or the non-reducing ends of the peptidoglycan chains, with concomitant formation of a 1,6-anhydrobond in the MurNAc residue.</text>
        <dbReference type="EC" id="4.2.2.n1"/>
    </reaction>
</comment>
<dbReference type="OrthoDB" id="9783686at2"/>
<dbReference type="PANTHER" id="PTHR30124:SF0">
    <property type="entry name" value="MEMBRANE-BOUND LYTIC MUREIN TRANSGLYCOSYLASE A"/>
    <property type="match status" value="1"/>
</dbReference>
<keyword evidence="3" id="KW-0456">Lyase</keyword>
<dbReference type="SMART" id="SM00925">
    <property type="entry name" value="MltA"/>
    <property type="match status" value="1"/>
</dbReference>
<dbReference type="Pfam" id="PF06725">
    <property type="entry name" value="3D"/>
    <property type="match status" value="1"/>
</dbReference>
<dbReference type="GO" id="GO:0009253">
    <property type="term" value="P:peptidoglycan catabolic process"/>
    <property type="evidence" value="ECO:0007669"/>
    <property type="project" value="TreeGrafter"/>
</dbReference>
<evidence type="ECO:0000313" key="8">
    <source>
        <dbReference type="EMBL" id="BAY81446.1"/>
    </source>
</evidence>
<dbReference type="GO" id="GO:0071555">
    <property type="term" value="P:cell wall organization"/>
    <property type="evidence" value="ECO:0007669"/>
    <property type="project" value="UniProtKB-KW"/>
</dbReference>
<evidence type="ECO:0000256" key="6">
    <source>
        <dbReference type="SAM" id="SignalP"/>
    </source>
</evidence>
<evidence type="ECO:0000256" key="4">
    <source>
        <dbReference type="ARBA" id="ARBA00023316"/>
    </source>
</evidence>
<name>A0A1Z4LJN7_9CYAN</name>
<dbReference type="CDD" id="cd14485">
    <property type="entry name" value="mltA_like_LT_A"/>
    <property type="match status" value="1"/>
</dbReference>
<dbReference type="Gene3D" id="2.40.40.10">
    <property type="entry name" value="RlpA-like domain"/>
    <property type="match status" value="2"/>
</dbReference>
<evidence type="ECO:0000259" key="7">
    <source>
        <dbReference type="SMART" id="SM00925"/>
    </source>
</evidence>
<accession>A0A1Z4LJN7</accession>
<reference evidence="8 9" key="1">
    <citation type="submission" date="2017-06" db="EMBL/GenBank/DDBJ databases">
        <title>Genome sequencing of cyanobaciteial culture collection at National Institute for Environmental Studies (NIES).</title>
        <authorList>
            <person name="Hirose Y."/>
            <person name="Shimura Y."/>
            <person name="Fujisawa T."/>
            <person name="Nakamura Y."/>
            <person name="Kawachi M."/>
        </authorList>
    </citation>
    <scope>NUCLEOTIDE SEQUENCE [LARGE SCALE GENOMIC DNA]</scope>
    <source>
        <strain evidence="8 9">NIES-267</strain>
    </source>
</reference>
<dbReference type="CDD" id="cd14668">
    <property type="entry name" value="mlta_B"/>
    <property type="match status" value="1"/>
</dbReference>